<accession>W2SE41</accession>
<keyword evidence="2" id="KW-0812">Transmembrane</keyword>
<keyword evidence="2" id="KW-1133">Transmembrane helix</keyword>
<evidence type="ECO:0000313" key="6">
    <source>
        <dbReference type="Proteomes" id="UP000030752"/>
    </source>
</evidence>
<dbReference type="PANTHER" id="PTHR32085">
    <property type="entry name" value="PROTEIN CSF1"/>
    <property type="match status" value="1"/>
</dbReference>
<dbReference type="PANTHER" id="PTHR32085:SF3">
    <property type="entry name" value="PROTEIN CSF1"/>
    <property type="match status" value="1"/>
</dbReference>
<feature type="transmembrane region" description="Helical" evidence="2">
    <location>
        <begin position="12"/>
        <end position="35"/>
    </location>
</feature>
<protein>
    <recommendedName>
        <fullName evidence="7">Elongation factor 2</fullName>
    </recommendedName>
</protein>
<feature type="domain" description="Csf1 N-terminal" evidence="3">
    <location>
        <begin position="230"/>
        <end position="898"/>
    </location>
</feature>
<organism evidence="5 6">
    <name type="scientific">Cyphellophora europaea (strain CBS 101466)</name>
    <name type="common">Phialophora europaea</name>
    <dbReference type="NCBI Taxonomy" id="1220924"/>
    <lineage>
        <taxon>Eukaryota</taxon>
        <taxon>Fungi</taxon>
        <taxon>Dikarya</taxon>
        <taxon>Ascomycota</taxon>
        <taxon>Pezizomycotina</taxon>
        <taxon>Eurotiomycetes</taxon>
        <taxon>Chaetothyriomycetidae</taxon>
        <taxon>Chaetothyriales</taxon>
        <taxon>Cyphellophoraceae</taxon>
        <taxon>Cyphellophora</taxon>
    </lineage>
</organism>
<feature type="domain" description="Csf1 C-terminal region" evidence="4">
    <location>
        <begin position="2512"/>
        <end position="3233"/>
    </location>
</feature>
<dbReference type="InterPro" id="IPR056779">
    <property type="entry name" value="Csf1_C"/>
</dbReference>
<name>W2SE41_CYPE1</name>
<evidence type="ECO:0000259" key="3">
    <source>
        <dbReference type="Pfam" id="PF21678"/>
    </source>
</evidence>
<keyword evidence="6" id="KW-1185">Reference proteome</keyword>
<dbReference type="InParanoid" id="W2SE41"/>
<dbReference type="Pfam" id="PF21678">
    <property type="entry name" value="Csf1_N"/>
    <property type="match status" value="1"/>
</dbReference>
<proteinExistence type="predicted"/>
<dbReference type="InterPro" id="IPR048636">
    <property type="entry name" value="Csf1_N"/>
</dbReference>
<feature type="region of interest" description="Disordered" evidence="1">
    <location>
        <begin position="2565"/>
        <end position="2588"/>
    </location>
</feature>
<evidence type="ECO:0008006" key="7">
    <source>
        <dbReference type="Google" id="ProtNLM"/>
    </source>
</evidence>
<gene>
    <name evidence="5" type="ORF">HMPREF1541_00368</name>
</gene>
<dbReference type="GO" id="GO:0006113">
    <property type="term" value="P:fermentation"/>
    <property type="evidence" value="ECO:0007669"/>
    <property type="project" value="InterPro"/>
</dbReference>
<dbReference type="GO" id="GO:0016020">
    <property type="term" value="C:membrane"/>
    <property type="evidence" value="ECO:0007669"/>
    <property type="project" value="InterPro"/>
</dbReference>
<dbReference type="FunCoup" id="W2SE41">
    <property type="interactions" value="65"/>
</dbReference>
<keyword evidence="2" id="KW-0472">Membrane</keyword>
<evidence type="ECO:0000313" key="5">
    <source>
        <dbReference type="EMBL" id="ETN46184.1"/>
    </source>
</evidence>
<sequence length="3234" mass="359906">MAWNLFPRGGGTFNWTWVIELIVCICLVNWFLFYFNRVLATLISYGLRAYTWNKFKVWVDIQSLQISLLGGRIFFKGVRYHGENETIFIQQGFITWRYYFRSTRQVNLFKPLRTKDSKDDETKSGDSASDNGQESDEDNTVQPGARSDARIAINATGLEWFVYNRTPAYDAIIAAADKGSRVPEGDPSWNGPDDSKGSDGPSSRSTAKRVAEKLHVPISSSSRSSPKQETPSVDGPSLTPMESRNDADAEDDQSIGSDTPIGEAHVNAFHSLILAVLPVGVEVSRGAISLGNESTRAIVVTTFTKAKGHIDGGAAVDKDIFRQIFDFEIEHPLIQMKPNPEFRHSQMAAAERIIQGIDNPNRKRRWWQIHLDFRKRRHEAAQHLRRLVPPFHGSVESFRPASYSGRSHNSYKAFGADSDEGNVWHGLDRYLDENDRDDHEAWSHIDYARFSTIVDCPAIHFNFYWDVQGTVPPGDAVQAEKVASYDLNGDVPPAYGMHLTVRGGDVNYGPWADRLRLEIQSTFFPNAYRNATPAEAPATGDLRIYTTMNIRVDIAEDVSLRVPMREQSKDWHWRGRAHAVREAAMLRRQRERRTHFRFRRTAKKATAPDVRPFGWFSFTVGKDTTVKYDMAMIPDGNGYKNTLQMNVVDARATSSVNHALLWRCPSHKITCDLPYPLGWNDMHKWTFNIESDQLEMFILRDHMFLLIDLIGDFTAGQKADFMTFVPYNYNIGLVFTDLKLYLNANDFNIIDSPTDINENAYLVLGFKLLNGFVGIPMKYYAPRQSQVLFKANGNNAYLNISSPIWNTLHTFLVDDEYVPDLKTMGTLKGLEMDGSYNYYTSMSPGLSDSLLMNITGLGPRFHLHGFLIRYFMNVKENYFGDHLHFRTLEEYQALIEKDRPETAMQRPTSKENDLDVILTVRADQTSILIPSNIYTRRKGIRADILMVEADMRFTNYYMDLQVNSSPIEASIETVNGPGQKPDITSTQVFLENVVVYGHRLFGAPPTEPTYSCHWDVDVGFISGQCSSEFLGTLIQGVQSLIFTIDDFENALPNVLSKPIFDVNFVRARVAGIKLWILSESTAFLAEITPLTVDFDDWAGRDFAKHINVDIPAILIAAAELKSALRHHEIPDHEVETFGLFRTSLRLATLDKTANLARTRALQQAHLRYSDQRTHRVDWLLHKPTVPGVSRTEYRSEWSRNPPSMPTPTIPEPILDITDLAERQPMLDKLGRKSSFISSKSSLNGLGKKSSSHKQILDTPGSKYNTRGDARSVKKQSSFLDKSIARNSLFQTASKEPGAAKQGIGATSVTLSSPWTAPHFTLQDAVPSSADMPDTLLLSPTVVQRTAKQFPAAEDDPSEDEGEGHMGLILSLEQGLVGFCTPALLSGIAGLVDELKPKTSLDRLDGAQRDVIELVMQKLRPMKGSKTFDLDIRLPYAHIRFIHAGEIQDIPPVIYKDQYDIRLKRGRANVRFITKQIIEDANRPITHGLLIHTTLDNLSIDVSNKNTTEGNGPAYAGLVVSRLGIWFSSMEQLRGMVQVAEIATQVAASKLEQMAQLIHRTTTMIEGLVETFSTLDDSLKTRHLVYHLTQAATAASDPVFLTRPSYVLRSTDDHVRSSESWKILVRLRQIFTSSIREAAAQTFDDCPCSGVELQDGAREQMMQAFEDWRAWDSVPAHKVPVMAALFGQDVKIDGSTAALRYMCLEIVMGNMSVILDPGPSQSDVTLNGLEAGISFDPGFRGLYQAGDTKVVVQAYTAEFAVNLNWELVELSSSLMKMIRSSEPHNQLEQVELSKKTSLDRFAIEAVVCTDLVSLSAKTPTITLRLGAESLNTTTFLNAPAGGALAAFFTVTSTAAMARVAGLDKELLRWKLTQPKVSGSFAPPPLEDDLGRRASTLRLGAACDKLRFKLKEDINFVMRVASAVVDKEVSQVHKLFLSSPIKAKRPRLDRTEPMTANRLQLHLAFFLEDYKLDLVLLPALRYAINGRVARTSVIPRGNGQMTINFDLKSHEHVFRGVWDTAYEKPSTLQMPPINGQLCISVGDKTTMLGVHTTIEQIEFEAAAVRACFDVVNQPGFIDSAKSIQADATSLQERLDKLLMSSASARVRGNAPKPPTVLRYGFDGTLAGIRIHCQAPSLLDSDATADLNFEVGRSAIKIHNMMKDSTKVYEKPQFSVSIREISVGLFRKNKYSRQNYGTFSTGVQVLGITEIDDKDNHLQVYNVSSHGIRVDMYEETASLVVDIATFLQERIKSITISEQAKNLKPIRRLTLAHLAERNASADDGADDFAADDTSTHLFDSVVALSIDRIQIRWGLHETTVATPGRTLEDLIFSIRKVDLQTRQEGSARLSMAEIQLQLVPHFHDPTKRSANSALLPEVIFSTAYVSTKKERRLAFQAKGKALELRLGADFVLPASLIQKSLAGASKQLRESSIQLSTTNATPEAKRKSGALLGRKRFAWLAVDADFAGAVVHVSPRQENHPRSAFGMLKGSSRSRAGRYLQATHGDHHATEAILQAPGIAIKVQYHDNGTDDPTLSTELKVAASSNTLYPSVVPLILDISSSIKELMGDENTVPKPKNPPPTAQQTTNKYLSDGTLEPNAILGRAKLNAGLWIQRQEFSLSCQPIARVAATAKFEEIFLTVNTVQGPDQNRFFSILTTFNKLQTSVQHVYSRESTASFELDSFVVSLMNSKHVSQTTGISAIVNVSPMKMDINAKQLQDFLLFREIWYPAELRATKNTTTPVSATADTQAFAIQRYQQITASGTLPWNAIVSLQELNMQVDFGPGLGKSVFTISKLWASSKKNSDAEQNLCIGFDKIAIDSSGRMSGFVELANFRVRTSIRWPENIATSTRAPLVQASVGFHHLRAKAVFDYQPFAVVDISTFEALMYNVRQDVGQNDRLVAMLNGGKVQGFCTTLAGAQGLALMQAFERLIEDKKESFQASLQELDKHLRRKSVYPTATWTTPVPEIKEKEEAPTRDNFSLHTDVVVAIGEIDIGVFPNTFFDNQILKLEATDAQARFAVAVIQGRVQSGLGMRLGQVRVALSSINKPNTKALGEVSVPEVIERATGSRGGTILKVPRLVSSMQTWQTANSNTIEYIFRSVFEGKVDVGWNYSRISFIRDMWGTHSRAFAARAGKPLPEPAVKITAEQGDGPEGSGKEKITAVVNMPTSKFKYVALEPPVIDTPQLRDMGEATPPLEWIGLHRDRLPEATHSVAIVTLLEIAKEVEDAYVRILGSS</sequence>
<evidence type="ECO:0000259" key="4">
    <source>
        <dbReference type="Pfam" id="PF25038"/>
    </source>
</evidence>
<feature type="compositionally biased region" description="Basic and acidic residues" evidence="1">
    <location>
        <begin position="115"/>
        <end position="124"/>
    </location>
</feature>
<dbReference type="InterPro" id="IPR029636">
    <property type="entry name" value="Csf1"/>
</dbReference>
<reference evidence="5 6" key="1">
    <citation type="submission" date="2013-03" db="EMBL/GenBank/DDBJ databases">
        <title>The Genome Sequence of Phialophora europaea CBS 101466.</title>
        <authorList>
            <consortium name="The Broad Institute Genomics Platform"/>
            <person name="Cuomo C."/>
            <person name="de Hoog S."/>
            <person name="Gorbushina A."/>
            <person name="Walker B."/>
            <person name="Young S.K."/>
            <person name="Zeng Q."/>
            <person name="Gargeya S."/>
            <person name="Fitzgerald M."/>
            <person name="Haas B."/>
            <person name="Abouelleil A."/>
            <person name="Allen A.W."/>
            <person name="Alvarado L."/>
            <person name="Arachchi H.M."/>
            <person name="Berlin A.M."/>
            <person name="Chapman S.B."/>
            <person name="Gainer-Dewar J."/>
            <person name="Goldberg J."/>
            <person name="Griggs A."/>
            <person name="Gujja S."/>
            <person name="Hansen M."/>
            <person name="Howarth C."/>
            <person name="Imamovic A."/>
            <person name="Ireland A."/>
            <person name="Larimer J."/>
            <person name="McCowan C."/>
            <person name="Murphy C."/>
            <person name="Pearson M."/>
            <person name="Poon T.W."/>
            <person name="Priest M."/>
            <person name="Roberts A."/>
            <person name="Saif S."/>
            <person name="Shea T."/>
            <person name="Sisk P."/>
            <person name="Sykes S."/>
            <person name="Wortman J."/>
            <person name="Nusbaum C."/>
            <person name="Birren B."/>
        </authorList>
    </citation>
    <scope>NUCLEOTIDE SEQUENCE [LARGE SCALE GENOMIC DNA]</scope>
    <source>
        <strain evidence="5 6">CBS 101466</strain>
    </source>
</reference>
<dbReference type="EMBL" id="KB822711">
    <property type="protein sequence ID" value="ETN46184.1"/>
    <property type="molecule type" value="Genomic_DNA"/>
</dbReference>
<dbReference type="STRING" id="1220924.W2SE41"/>
<dbReference type="RefSeq" id="XP_008710896.1">
    <property type="nucleotide sequence ID" value="XM_008712674.1"/>
</dbReference>
<dbReference type="GeneID" id="19967707"/>
<dbReference type="Pfam" id="PF25038">
    <property type="entry name" value="Csf1_C"/>
    <property type="match status" value="1"/>
</dbReference>
<evidence type="ECO:0000256" key="2">
    <source>
        <dbReference type="SAM" id="Phobius"/>
    </source>
</evidence>
<feature type="region of interest" description="Disordered" evidence="1">
    <location>
        <begin position="1190"/>
        <end position="1210"/>
    </location>
</feature>
<dbReference type="Proteomes" id="UP000030752">
    <property type="component" value="Unassembled WGS sequence"/>
</dbReference>
<evidence type="ECO:0000256" key="1">
    <source>
        <dbReference type="SAM" id="MobiDB-lite"/>
    </source>
</evidence>
<dbReference type="OrthoDB" id="10051416at2759"/>
<dbReference type="HOGENOM" id="CLU_000126_1_0_1"/>
<feature type="region of interest" description="Disordered" evidence="1">
    <location>
        <begin position="115"/>
        <end position="146"/>
    </location>
</feature>
<feature type="region of interest" description="Disordered" evidence="1">
    <location>
        <begin position="179"/>
        <end position="261"/>
    </location>
</feature>
<feature type="compositionally biased region" description="Low complexity" evidence="1">
    <location>
        <begin position="1239"/>
        <end position="1248"/>
    </location>
</feature>
<dbReference type="VEuPathDB" id="FungiDB:HMPREF1541_00368"/>
<dbReference type="eggNOG" id="KOG3596">
    <property type="taxonomic scope" value="Eukaryota"/>
</dbReference>
<feature type="region of interest" description="Disordered" evidence="1">
    <location>
        <begin position="1239"/>
        <end position="1276"/>
    </location>
</feature>